<sequence>LLDKPVIPGIPAAGWDGFPLSIPKVLCIHPWTILEVLPEPLWRGWAEISAGRNSLKFIKIHSNSLKFIKITPGVSSTSGQPRSAPGNGFGIFILCLPPLFGNPHPAPEGKDCPSLAGAH</sequence>
<organism evidence="1 2">
    <name type="scientific">Zonotrichia albicollis</name>
    <name type="common">White-throated sparrow</name>
    <name type="synonym">Fringilla albicollis</name>
    <dbReference type="NCBI Taxonomy" id="44394"/>
    <lineage>
        <taxon>Eukaryota</taxon>
        <taxon>Metazoa</taxon>
        <taxon>Chordata</taxon>
        <taxon>Craniata</taxon>
        <taxon>Vertebrata</taxon>
        <taxon>Euteleostomi</taxon>
        <taxon>Archelosauria</taxon>
        <taxon>Archosauria</taxon>
        <taxon>Dinosauria</taxon>
        <taxon>Saurischia</taxon>
        <taxon>Theropoda</taxon>
        <taxon>Coelurosauria</taxon>
        <taxon>Aves</taxon>
        <taxon>Neognathae</taxon>
        <taxon>Neoaves</taxon>
        <taxon>Telluraves</taxon>
        <taxon>Australaves</taxon>
        <taxon>Passeriformes</taxon>
        <taxon>Passerellidae</taxon>
        <taxon>Zonotrichia</taxon>
    </lineage>
</organism>
<keyword evidence="2" id="KW-1185">Reference proteome</keyword>
<evidence type="ECO:0000313" key="1">
    <source>
        <dbReference type="Ensembl" id="ENSZALP00000010999.1"/>
    </source>
</evidence>
<evidence type="ECO:0000313" key="2">
    <source>
        <dbReference type="Proteomes" id="UP000694413"/>
    </source>
</evidence>
<reference evidence="1" key="1">
    <citation type="submission" date="2025-08" db="UniProtKB">
        <authorList>
            <consortium name="Ensembl"/>
        </authorList>
    </citation>
    <scope>IDENTIFICATION</scope>
</reference>
<dbReference type="Ensembl" id="ENSZALT00000015219.1">
    <property type="protein sequence ID" value="ENSZALP00000010999.1"/>
    <property type="gene ID" value="ENSZALG00000009294.1"/>
</dbReference>
<proteinExistence type="predicted"/>
<dbReference type="Proteomes" id="UP000694413">
    <property type="component" value="Unassembled WGS sequence"/>
</dbReference>
<accession>A0A8D2QEK3</accession>
<name>A0A8D2QEK3_ZONAL</name>
<dbReference type="AlphaFoldDB" id="A0A8D2QEK3"/>
<reference evidence="1" key="2">
    <citation type="submission" date="2025-09" db="UniProtKB">
        <authorList>
            <consortium name="Ensembl"/>
        </authorList>
    </citation>
    <scope>IDENTIFICATION</scope>
</reference>
<protein>
    <submittedName>
        <fullName evidence="1">Uncharacterized protein</fullName>
    </submittedName>
</protein>